<reference evidence="1" key="1">
    <citation type="journal article" date="2014" name="Int. J. Syst. Evol. Microbiol.">
        <title>Complete genome sequence of Corynebacterium casei LMG S-19264T (=DSM 44701T), isolated from a smear-ripened cheese.</title>
        <authorList>
            <consortium name="US DOE Joint Genome Institute (JGI-PGF)"/>
            <person name="Walter F."/>
            <person name="Albersmeier A."/>
            <person name="Kalinowski J."/>
            <person name="Ruckert C."/>
        </authorList>
    </citation>
    <scope>NUCLEOTIDE SEQUENCE</scope>
    <source>
        <strain evidence="1">JCM 31311</strain>
    </source>
</reference>
<organism evidence="1 2">
    <name type="scientific">Deinococcus ruber</name>
    <dbReference type="NCBI Taxonomy" id="1848197"/>
    <lineage>
        <taxon>Bacteria</taxon>
        <taxon>Thermotogati</taxon>
        <taxon>Deinococcota</taxon>
        <taxon>Deinococci</taxon>
        <taxon>Deinococcales</taxon>
        <taxon>Deinococcaceae</taxon>
        <taxon>Deinococcus</taxon>
    </lineage>
</organism>
<protein>
    <submittedName>
        <fullName evidence="1">Uncharacterized protein</fullName>
    </submittedName>
</protein>
<dbReference type="AlphaFoldDB" id="A0A918FAN1"/>
<dbReference type="Proteomes" id="UP000603865">
    <property type="component" value="Unassembled WGS sequence"/>
</dbReference>
<proteinExistence type="predicted"/>
<gene>
    <name evidence="1" type="ORF">GCM10008957_31610</name>
</gene>
<dbReference type="RefSeq" id="WP_189091485.1">
    <property type="nucleotide sequence ID" value="NZ_BMQL01000019.1"/>
</dbReference>
<name>A0A918FAN1_9DEIO</name>
<sequence>MKSYPKAYRAQFAEFDPPTHRWADQRGLTCTTPRAQLIQGRNIVQNALIASVPRVRPKIWVSYERIVQSGVLLDAHSYPVNISLIKLPSRLYWHVRERTPGWEAMLRQRRRERAARKQAQRVALDAIPLLEFTVTDSGGRS</sequence>
<evidence type="ECO:0000313" key="2">
    <source>
        <dbReference type="Proteomes" id="UP000603865"/>
    </source>
</evidence>
<comment type="caution">
    <text evidence="1">The sequence shown here is derived from an EMBL/GenBank/DDBJ whole genome shotgun (WGS) entry which is preliminary data.</text>
</comment>
<keyword evidence="2" id="KW-1185">Reference proteome</keyword>
<evidence type="ECO:0000313" key="1">
    <source>
        <dbReference type="EMBL" id="GGR16645.1"/>
    </source>
</evidence>
<dbReference type="EMBL" id="BMQL01000019">
    <property type="protein sequence ID" value="GGR16645.1"/>
    <property type="molecule type" value="Genomic_DNA"/>
</dbReference>
<reference evidence="1" key="2">
    <citation type="submission" date="2020-09" db="EMBL/GenBank/DDBJ databases">
        <authorList>
            <person name="Sun Q."/>
            <person name="Ohkuma M."/>
        </authorList>
    </citation>
    <scope>NUCLEOTIDE SEQUENCE</scope>
    <source>
        <strain evidence="1">JCM 31311</strain>
    </source>
</reference>
<accession>A0A918FAN1</accession>